<keyword evidence="5" id="KW-0808">Transferase</keyword>
<keyword evidence="7 12" id="KW-0256">Endoplasmic reticulum</keyword>
<dbReference type="Proteomes" id="UP001176940">
    <property type="component" value="Unassembled WGS sequence"/>
</dbReference>
<comment type="function">
    <text evidence="10">Mannosyltransferase that operates in the biosynthetic pathway of dolichol-linked oligosaccharides, the glycan precursors employed in protein asparagine (N)-glycosylation. The assembly of dolichol-linked oligosaccharides begins on the cytosolic side of the endoplasmic reticulum membrane and finishes in its lumen. The sequential addition of sugars to dolichol pyrophosphate produces dolichol-linked oligosaccharides containing fourteen sugars, including two GlcNAcs, nine mannoses and three glucoses. Once assembled, the oligosaccharide is transferred from the lipid to nascent proteins by oligosaccharyltransferases. In the lumen of the endoplasmic reticulum, adds the eighth mannose residue in an alpha-1,6 linkage onto Man(7)GlcNAc(2)-PP-dolichol to produce Man(8)GlcNAc(2)-PP-dolichol.</text>
</comment>
<evidence type="ECO:0000256" key="13">
    <source>
        <dbReference type="SAM" id="SignalP"/>
    </source>
</evidence>
<keyword evidence="13" id="KW-0732">Signal</keyword>
<dbReference type="PANTHER" id="PTHR22760:SF1">
    <property type="entry name" value="DOL-P-MAN:MAN(7)GLCNAC(2)-PP-DOL ALPHA-1,6-MANNOSYLTRANSFERASE"/>
    <property type="match status" value="1"/>
</dbReference>
<feature type="transmembrane region" description="Helical" evidence="12">
    <location>
        <begin position="126"/>
        <end position="144"/>
    </location>
</feature>
<evidence type="ECO:0000256" key="2">
    <source>
        <dbReference type="ARBA" id="ARBA00004922"/>
    </source>
</evidence>
<evidence type="ECO:0000256" key="1">
    <source>
        <dbReference type="ARBA" id="ARBA00004477"/>
    </source>
</evidence>
<feature type="transmembrane region" description="Helical" evidence="12">
    <location>
        <begin position="173"/>
        <end position="197"/>
    </location>
</feature>
<comment type="caution">
    <text evidence="14">The sequence shown here is derived from an EMBL/GenBank/DDBJ whole genome shotgun (WGS) entry which is preliminary data.</text>
</comment>
<evidence type="ECO:0000256" key="7">
    <source>
        <dbReference type="ARBA" id="ARBA00022824"/>
    </source>
</evidence>
<feature type="transmembrane region" description="Helical" evidence="12">
    <location>
        <begin position="209"/>
        <end position="230"/>
    </location>
</feature>
<dbReference type="Pfam" id="PF03901">
    <property type="entry name" value="Glyco_transf_22"/>
    <property type="match status" value="1"/>
</dbReference>
<comment type="catalytic activity">
    <reaction evidence="11">
        <text>an alpha-D-Man-(1-&gt;2)-alpha-D-Man-(1-&gt;2)-alpha-D-Man-(1-&gt;3)-[alpha-D-Man-(1-&gt;2)-alpha-D-Man-(1-&gt;3)-alpha-D-Man-(1-&gt;6)]-beta-D-Man-(1-&gt;4)-beta-D-GlcNAc-(1-&gt;4)-alpha-D-GlcNAc-diphospho-di-trans,poly-cis-dolichol + a di-trans,poly-cis-dolichyl beta-D-mannosyl phosphate = an alpha-D-Man-(1-&gt;2)-alpha-D-Man-(1-&gt;2)-alpha-D-Man-(1-&gt;3)-[alpha-D-Man-(1-&gt;2)-alpha-D-Man-(1-&gt;3)-[alpha-D-Man-(1-&gt;6)]-alpha-D-Man-(1-&gt;6)]-beta-D-Man-(1-&gt;4)-beta-D-GlcNAc-(1-&gt;4)-alpha-D-GlcNAc-diphospho-di-trans,poly-cis-dolichol + a di-trans,poly-cis-dolichyl phosphate + H(+)</text>
        <dbReference type="Rhea" id="RHEA:29535"/>
        <dbReference type="Rhea" id="RHEA-COMP:19498"/>
        <dbReference type="Rhea" id="RHEA-COMP:19501"/>
        <dbReference type="Rhea" id="RHEA-COMP:19518"/>
        <dbReference type="Rhea" id="RHEA-COMP:19519"/>
        <dbReference type="ChEBI" id="CHEBI:15378"/>
        <dbReference type="ChEBI" id="CHEBI:57683"/>
        <dbReference type="ChEBI" id="CHEBI:58211"/>
        <dbReference type="ChEBI" id="CHEBI:132517"/>
        <dbReference type="ChEBI" id="CHEBI:132519"/>
        <dbReference type="EC" id="2.4.1.260"/>
    </reaction>
    <physiologicalReaction direction="left-to-right" evidence="11">
        <dbReference type="Rhea" id="RHEA:29536"/>
    </physiologicalReaction>
</comment>
<evidence type="ECO:0000313" key="15">
    <source>
        <dbReference type="Proteomes" id="UP001176940"/>
    </source>
</evidence>
<feature type="transmembrane region" description="Helical" evidence="12">
    <location>
        <begin position="278"/>
        <end position="294"/>
    </location>
</feature>
<comment type="pathway">
    <text evidence="2">Protein modification; protein glycosylation.</text>
</comment>
<evidence type="ECO:0000256" key="3">
    <source>
        <dbReference type="ARBA" id="ARBA00007063"/>
    </source>
</evidence>
<dbReference type="InterPro" id="IPR005599">
    <property type="entry name" value="GPI_mannosylTrfase"/>
</dbReference>
<keyword evidence="4 12" id="KW-0328">Glycosyltransferase</keyword>
<feature type="chain" id="PRO_5045432376" description="Mannosyltransferase" evidence="13">
    <location>
        <begin position="23"/>
        <end position="475"/>
    </location>
</feature>
<feature type="transmembrane region" description="Helical" evidence="12">
    <location>
        <begin position="68"/>
        <end position="85"/>
    </location>
</feature>
<dbReference type="EC" id="2.4.1.-" evidence="12"/>
<evidence type="ECO:0000256" key="5">
    <source>
        <dbReference type="ARBA" id="ARBA00022679"/>
    </source>
</evidence>
<sequence length="475" mass="53979">MAAPERSGRPALLLLSLVSVAAVHLIACPYTKVEESFSLQACHDVLYHRLELEQYDHQQFPGVVPRTFLGPLLLGAVAAPAVYLLSVLDVAKVYAQLVVRGSLGLIVIFALWQLKKEVKKQFGSHVSTYFCLMTATQFHVMFYCTRTLPNILALPIVLLAVTFWMKQKPGPFIWLSALAIIVFRSELCIFMGLMLLLSLKKGSVSFFTTLLHAVPAGITWLSVTVLLDSLFWKRLLWPEGEVLLTSPFLWYFYSAVPRAMAFSFFLLPFGLFDKRMRLLITPVVVFIFLYSFLPHKELRFIIYTFPLLNIVASKGCSYILQNYRKSWIFKCGTFFVIAHLFGNAAYSAFSLYVSHYNYPGGTAMAELHKLVDPSTDVSVHIDVAAAQTGVSRFLQSHSHWRYDKREDLSAKEKTMAGYTHIIMEYETSNLQLYRNTHRILKEIPGFDGLGVNASFPPIYLRLLPKLIILQRTQFT</sequence>
<reference evidence="14" key="1">
    <citation type="submission" date="2023-07" db="EMBL/GenBank/DDBJ databases">
        <authorList>
            <person name="Stuckert A."/>
        </authorList>
    </citation>
    <scope>NUCLEOTIDE SEQUENCE</scope>
</reference>
<comment type="similarity">
    <text evidence="3 12">Belongs to the glycosyltransferase 22 family.</text>
</comment>
<feature type="transmembrane region" description="Helical" evidence="12">
    <location>
        <begin position="327"/>
        <end position="349"/>
    </location>
</feature>
<evidence type="ECO:0000256" key="4">
    <source>
        <dbReference type="ARBA" id="ARBA00022676"/>
    </source>
</evidence>
<proteinExistence type="inferred from homology"/>
<evidence type="ECO:0000256" key="6">
    <source>
        <dbReference type="ARBA" id="ARBA00022692"/>
    </source>
</evidence>
<accession>A0ABN9LJQ5</accession>
<feature type="transmembrane region" description="Helical" evidence="12">
    <location>
        <begin position="300"/>
        <end position="320"/>
    </location>
</feature>
<evidence type="ECO:0000256" key="9">
    <source>
        <dbReference type="ARBA" id="ARBA00023136"/>
    </source>
</evidence>
<feature type="transmembrane region" description="Helical" evidence="12">
    <location>
        <begin position="250"/>
        <end position="271"/>
    </location>
</feature>
<feature type="transmembrane region" description="Helical" evidence="12">
    <location>
        <begin position="97"/>
        <end position="114"/>
    </location>
</feature>
<evidence type="ECO:0000256" key="12">
    <source>
        <dbReference type="RuleBase" id="RU363075"/>
    </source>
</evidence>
<protein>
    <recommendedName>
        <fullName evidence="12">Mannosyltransferase</fullName>
        <ecNumber evidence="12">2.4.1.-</ecNumber>
    </recommendedName>
</protein>
<evidence type="ECO:0000256" key="8">
    <source>
        <dbReference type="ARBA" id="ARBA00022989"/>
    </source>
</evidence>
<evidence type="ECO:0000256" key="10">
    <source>
        <dbReference type="ARBA" id="ARBA00044721"/>
    </source>
</evidence>
<gene>
    <name evidence="14" type="ORF">RIMI_LOCUS9177000</name>
</gene>
<keyword evidence="9 12" id="KW-0472">Membrane</keyword>
<name>A0ABN9LJQ5_9NEOB</name>
<dbReference type="EMBL" id="CAUEEQ010018833">
    <property type="protein sequence ID" value="CAJ0941211.1"/>
    <property type="molecule type" value="Genomic_DNA"/>
</dbReference>
<comment type="subcellular location">
    <subcellularLocation>
        <location evidence="1 12">Endoplasmic reticulum membrane</location>
        <topology evidence="1 12">Multi-pass membrane protein</topology>
    </subcellularLocation>
</comment>
<keyword evidence="15" id="KW-1185">Reference proteome</keyword>
<dbReference type="PANTHER" id="PTHR22760">
    <property type="entry name" value="GLYCOSYLTRANSFERASE"/>
    <property type="match status" value="1"/>
</dbReference>
<evidence type="ECO:0000256" key="11">
    <source>
        <dbReference type="ARBA" id="ARBA00048899"/>
    </source>
</evidence>
<keyword evidence="6 12" id="KW-0812">Transmembrane</keyword>
<feature type="signal peptide" evidence="13">
    <location>
        <begin position="1"/>
        <end position="22"/>
    </location>
</feature>
<keyword evidence="8 12" id="KW-1133">Transmembrane helix</keyword>
<feature type="transmembrane region" description="Helical" evidence="12">
    <location>
        <begin position="151"/>
        <end position="167"/>
    </location>
</feature>
<evidence type="ECO:0000313" key="14">
    <source>
        <dbReference type="EMBL" id="CAJ0941211.1"/>
    </source>
</evidence>
<organism evidence="14 15">
    <name type="scientific">Ranitomeya imitator</name>
    <name type="common">mimic poison frog</name>
    <dbReference type="NCBI Taxonomy" id="111125"/>
    <lineage>
        <taxon>Eukaryota</taxon>
        <taxon>Metazoa</taxon>
        <taxon>Chordata</taxon>
        <taxon>Craniata</taxon>
        <taxon>Vertebrata</taxon>
        <taxon>Euteleostomi</taxon>
        <taxon>Amphibia</taxon>
        <taxon>Batrachia</taxon>
        <taxon>Anura</taxon>
        <taxon>Neobatrachia</taxon>
        <taxon>Hyloidea</taxon>
        <taxon>Dendrobatidae</taxon>
        <taxon>Dendrobatinae</taxon>
        <taxon>Ranitomeya</taxon>
    </lineage>
</organism>